<feature type="transmembrane region" description="Helical" evidence="1">
    <location>
        <begin position="90"/>
        <end position="112"/>
    </location>
</feature>
<feature type="transmembrane region" description="Helical" evidence="1">
    <location>
        <begin position="51"/>
        <end position="70"/>
    </location>
</feature>
<dbReference type="GO" id="GO:0016491">
    <property type="term" value="F:oxidoreductase activity"/>
    <property type="evidence" value="ECO:0007669"/>
    <property type="project" value="InterPro"/>
</dbReference>
<dbReference type="SUPFAM" id="SSF81342">
    <property type="entry name" value="Transmembrane di-heme cytochromes"/>
    <property type="match status" value="1"/>
</dbReference>
<evidence type="ECO:0000313" key="3">
    <source>
        <dbReference type="EMBL" id="OCC14383.1"/>
    </source>
</evidence>
<dbReference type="GO" id="GO:0009055">
    <property type="term" value="F:electron transfer activity"/>
    <property type="evidence" value="ECO:0007669"/>
    <property type="project" value="InterPro"/>
</dbReference>
<dbReference type="GO" id="GO:0022904">
    <property type="term" value="P:respiratory electron transport chain"/>
    <property type="evidence" value="ECO:0007669"/>
    <property type="project" value="InterPro"/>
</dbReference>
<dbReference type="Proteomes" id="UP000093080">
    <property type="component" value="Unassembled WGS sequence"/>
</dbReference>
<dbReference type="InterPro" id="IPR016174">
    <property type="entry name" value="Di-haem_cyt_TM"/>
</dbReference>
<dbReference type="Gene3D" id="1.20.810.10">
    <property type="entry name" value="Cytochrome Bc1 Complex, Chain C"/>
    <property type="match status" value="2"/>
</dbReference>
<feature type="transmembrane region" description="Helical" evidence="1">
    <location>
        <begin position="154"/>
        <end position="174"/>
    </location>
</feature>
<dbReference type="PROSITE" id="PS51002">
    <property type="entry name" value="CYTB_NTER"/>
    <property type="match status" value="1"/>
</dbReference>
<dbReference type="PANTHER" id="PTHR19271:SF16">
    <property type="entry name" value="CYTOCHROME B"/>
    <property type="match status" value="1"/>
</dbReference>
<accession>A0A1B9F3E3</accession>
<keyword evidence="4" id="KW-1185">Reference proteome</keyword>
<keyword evidence="1" id="KW-1133">Transmembrane helix</keyword>
<dbReference type="OrthoDB" id="5430247at2"/>
<dbReference type="PANTHER" id="PTHR19271">
    <property type="entry name" value="CYTOCHROME B"/>
    <property type="match status" value="1"/>
</dbReference>
<feature type="transmembrane region" description="Helical" evidence="1">
    <location>
        <begin position="12"/>
        <end position="31"/>
    </location>
</feature>
<dbReference type="SUPFAM" id="SSF81648">
    <property type="entry name" value="a domain/subunit of cytochrome bc1 complex (Ubiquinol-cytochrome c reductase)"/>
    <property type="match status" value="1"/>
</dbReference>
<dbReference type="InterPro" id="IPR027387">
    <property type="entry name" value="Cytb/b6-like_sf"/>
</dbReference>
<dbReference type="Pfam" id="PF00033">
    <property type="entry name" value="Cytochrome_B"/>
    <property type="match status" value="1"/>
</dbReference>
<keyword evidence="1" id="KW-0472">Membrane</keyword>
<feature type="transmembrane region" description="Helical" evidence="1">
    <location>
        <begin position="181"/>
        <end position="202"/>
    </location>
</feature>
<evidence type="ECO:0000256" key="1">
    <source>
        <dbReference type="SAM" id="Phobius"/>
    </source>
</evidence>
<reference evidence="3 4" key="1">
    <citation type="submission" date="2016-06" db="EMBL/GenBank/DDBJ databases">
        <title>Respiratory ammonification of nitrate coupled to the oxidation of elemental sulfur in deep-sea autotrophic thermophilic bacteria.</title>
        <authorList>
            <person name="Slobodkina G.B."/>
            <person name="Mardanov A.V."/>
            <person name="Ravin N.V."/>
            <person name="Frolova A.A."/>
            <person name="Viryasiv M.B."/>
            <person name="Chernyh N.A."/>
            <person name="Bonch-Osmolovskaya E.A."/>
            <person name="Slobodkin A.I."/>
        </authorList>
    </citation>
    <scope>NUCLEOTIDE SEQUENCE [LARGE SCALE GENOMIC DNA]</scope>
    <source>
        <strain evidence="3 4">S69</strain>
    </source>
</reference>
<feature type="domain" description="Cytochrome b/b6 N-terminal region profile" evidence="2">
    <location>
        <begin position="1"/>
        <end position="202"/>
    </location>
</feature>
<dbReference type="RefSeq" id="WP_067620364.1">
    <property type="nucleotide sequence ID" value="NZ_MAGO01000013.1"/>
</dbReference>
<organism evidence="3 4">
    <name type="scientific">Dissulfuribacter thermophilus</name>
    <dbReference type="NCBI Taxonomy" id="1156395"/>
    <lineage>
        <taxon>Bacteria</taxon>
        <taxon>Pseudomonadati</taxon>
        <taxon>Thermodesulfobacteriota</taxon>
        <taxon>Dissulfuribacteria</taxon>
        <taxon>Dissulfuribacterales</taxon>
        <taxon>Dissulfuribacteraceae</taxon>
        <taxon>Dissulfuribacter</taxon>
    </lineage>
</organism>
<name>A0A1B9F3E3_9BACT</name>
<dbReference type="STRING" id="1156395.DBT_2256"/>
<dbReference type="InterPro" id="IPR036150">
    <property type="entry name" value="Cyt_b/b6_C_sf"/>
</dbReference>
<keyword evidence="1" id="KW-0812">Transmembrane</keyword>
<dbReference type="InterPro" id="IPR005797">
    <property type="entry name" value="Cyt_b/b6_N"/>
</dbReference>
<sequence length="278" mass="31438">MIQTLTKRSGELCLAALFVSGLSGFILAFQYDPSTPFVSTVSIDALLPFGRFLRSLHFWSSQSFFLLLIWHAYKNIPETDRIGKTSKGILYWMVLTSTLFFGVYALFSGYILRFDQTGQDAARIAEHLFLTIPGIGNAIDRFLLALADEGVNRVYVVHIFFTFVLWLLGTWYHLGRTILRADVLFITFSLTILFSSLVPAPLDPKDITMDLVKGPWFFLGIQELLRYLPPFWAGVVFPGVSIISFGALCIRRAKKVAAFILISWLISYMLLTVIAILR</sequence>
<dbReference type="AlphaFoldDB" id="A0A1B9F3E3"/>
<evidence type="ECO:0000313" key="4">
    <source>
        <dbReference type="Proteomes" id="UP000093080"/>
    </source>
</evidence>
<feature type="transmembrane region" description="Helical" evidence="1">
    <location>
        <begin position="257"/>
        <end position="277"/>
    </location>
</feature>
<dbReference type="EMBL" id="MAGO01000013">
    <property type="protein sequence ID" value="OCC14383.1"/>
    <property type="molecule type" value="Genomic_DNA"/>
</dbReference>
<evidence type="ECO:0000259" key="2">
    <source>
        <dbReference type="PROSITE" id="PS51002"/>
    </source>
</evidence>
<protein>
    <submittedName>
        <fullName evidence="3">Cytochrome b/b6 domain-containing protein</fullName>
    </submittedName>
</protein>
<gene>
    <name evidence="3" type="ORF">DBT_2256</name>
</gene>
<proteinExistence type="predicted"/>
<feature type="transmembrane region" description="Helical" evidence="1">
    <location>
        <begin position="231"/>
        <end position="250"/>
    </location>
</feature>
<dbReference type="GO" id="GO:0016020">
    <property type="term" value="C:membrane"/>
    <property type="evidence" value="ECO:0007669"/>
    <property type="project" value="InterPro"/>
</dbReference>
<comment type="caution">
    <text evidence="3">The sequence shown here is derived from an EMBL/GenBank/DDBJ whole genome shotgun (WGS) entry which is preliminary data.</text>
</comment>